<dbReference type="Pfam" id="PF00397">
    <property type="entry name" value="WW"/>
    <property type="match status" value="1"/>
</dbReference>
<protein>
    <recommendedName>
        <fullName evidence="2">WW domain-containing protein</fullName>
    </recommendedName>
</protein>
<dbReference type="SUPFAM" id="SSF51045">
    <property type="entry name" value="WW domain"/>
    <property type="match status" value="1"/>
</dbReference>
<gene>
    <name evidence="3" type="ORF">GFSPODELE1_LOCUS7475</name>
</gene>
<dbReference type="Proteomes" id="UP001497453">
    <property type="component" value="Chromosome 5"/>
</dbReference>
<feature type="region of interest" description="Disordered" evidence="1">
    <location>
        <begin position="207"/>
        <end position="235"/>
    </location>
</feature>
<feature type="region of interest" description="Disordered" evidence="1">
    <location>
        <begin position="1"/>
        <end position="65"/>
    </location>
</feature>
<dbReference type="SMART" id="SM00456">
    <property type="entry name" value="WW"/>
    <property type="match status" value="1"/>
</dbReference>
<proteinExistence type="predicted"/>
<evidence type="ECO:0000256" key="1">
    <source>
        <dbReference type="SAM" id="MobiDB-lite"/>
    </source>
</evidence>
<name>A0ABP1DPK2_9APHY</name>
<dbReference type="InterPro" id="IPR036020">
    <property type="entry name" value="WW_dom_sf"/>
</dbReference>
<feature type="domain" description="WW" evidence="2">
    <location>
        <begin position="59"/>
        <end position="93"/>
    </location>
</feature>
<sequence>MSSASPESLSPSSPHEQGEHAAKMKEKQPQESTKTFEDDGRDNADSQTSTDTSREQSEIPSVSDWQAIWSPAHTAYYFYNATTQETTWTNPLQSAAAPASPTPPVADESPAASTSTTPPLASVSSIYQLQAAAAAQGIDPSLAFLDPSLAAGPSTGAAFEYTAKFNARTGTFAKPDARDPTHLSEYERAKRMSQFYFDVNAWEAEVAERKEQEEAEGKKRKRPSKKDLERFKEQKRLKKIAKTAWLRT</sequence>
<dbReference type="InterPro" id="IPR001202">
    <property type="entry name" value="WW_dom"/>
</dbReference>
<accession>A0ABP1DPK2</accession>
<reference evidence="4" key="1">
    <citation type="submission" date="2024-04" db="EMBL/GenBank/DDBJ databases">
        <authorList>
            <person name="Shaw F."/>
            <person name="Minotto A."/>
        </authorList>
    </citation>
    <scope>NUCLEOTIDE SEQUENCE [LARGE SCALE GENOMIC DNA]</scope>
</reference>
<feature type="compositionally biased region" description="Low complexity" evidence="1">
    <location>
        <begin position="1"/>
        <end position="14"/>
    </location>
</feature>
<dbReference type="EMBL" id="OZ037948">
    <property type="protein sequence ID" value="CAL1709720.1"/>
    <property type="molecule type" value="Genomic_DNA"/>
</dbReference>
<dbReference type="Gene3D" id="2.20.70.10">
    <property type="match status" value="1"/>
</dbReference>
<feature type="compositionally biased region" description="Polar residues" evidence="1">
    <location>
        <begin position="111"/>
        <end position="121"/>
    </location>
</feature>
<evidence type="ECO:0000259" key="2">
    <source>
        <dbReference type="PROSITE" id="PS50020"/>
    </source>
</evidence>
<dbReference type="PROSITE" id="PS50020">
    <property type="entry name" value="WW_DOMAIN_2"/>
    <property type="match status" value="1"/>
</dbReference>
<evidence type="ECO:0000313" key="3">
    <source>
        <dbReference type="EMBL" id="CAL1709720.1"/>
    </source>
</evidence>
<dbReference type="PROSITE" id="PS01159">
    <property type="entry name" value="WW_DOMAIN_1"/>
    <property type="match status" value="1"/>
</dbReference>
<keyword evidence="4" id="KW-1185">Reference proteome</keyword>
<feature type="compositionally biased region" description="Basic and acidic residues" evidence="1">
    <location>
        <begin position="207"/>
        <end position="217"/>
    </location>
</feature>
<feature type="compositionally biased region" description="Basic and acidic residues" evidence="1">
    <location>
        <begin position="16"/>
        <end position="44"/>
    </location>
</feature>
<feature type="region of interest" description="Disordered" evidence="1">
    <location>
        <begin position="89"/>
        <end position="121"/>
    </location>
</feature>
<organism evidence="3 4">
    <name type="scientific">Somion occarium</name>
    <dbReference type="NCBI Taxonomy" id="3059160"/>
    <lineage>
        <taxon>Eukaryota</taxon>
        <taxon>Fungi</taxon>
        <taxon>Dikarya</taxon>
        <taxon>Basidiomycota</taxon>
        <taxon>Agaricomycotina</taxon>
        <taxon>Agaricomycetes</taxon>
        <taxon>Polyporales</taxon>
        <taxon>Cerrenaceae</taxon>
        <taxon>Somion</taxon>
    </lineage>
</organism>
<feature type="compositionally biased region" description="Basic and acidic residues" evidence="1">
    <location>
        <begin position="225"/>
        <end position="234"/>
    </location>
</feature>
<evidence type="ECO:0000313" key="4">
    <source>
        <dbReference type="Proteomes" id="UP001497453"/>
    </source>
</evidence>
<dbReference type="CDD" id="cd00201">
    <property type="entry name" value="WW"/>
    <property type="match status" value="1"/>
</dbReference>